<keyword evidence="4" id="KW-1185">Reference proteome</keyword>
<sequence>MDTLVQLGGGFAEAIQPLSLLFALLGVLLGTIVGVLPGIGPITAIAILIPVSFGMDPVHGLIMLCGVYYGSMYGGSITATLIKTPGEIASAVTAIDGYEMARQGRARAALATAAIGSFLAGTLAIVGLSFLSPLLVQAARIFGAAEYFLLMLMALLLASSMSTGSRIKSLVSILIGLGVGLIGLDFQTGLPRQTFGMDVLRDGIDFTIFAMALFAIPESIRQLSTRLDPAAVQVQKIDSGPWMTKDDWRRSAGPWGRGSVLGFIIGVLPGVGPSLASFMSYIMEKRISKTPERFGNGAIEGVAGPEAANNAGVGGAMIPLFSLGIPGSATTALLLFVFTMYGLQPGPLLFEQESTLIWTIIASMYIGNVALIVLNLPLVGLFVKLLKVPPELLFGAILVLVGVGAYAIEFSLSGMLILALLGVLGYLMETFDFPLAPAILALVLVPLLEDNFRRVLQISGGSLLPFVTRPISLTLVILIVLGILGPMILRRLLRKKAVEEHLIEA</sequence>
<keyword evidence="1" id="KW-0812">Transmembrane</keyword>
<protein>
    <submittedName>
        <fullName evidence="3">Tripartite tricarboxylate transporter permease</fullName>
    </submittedName>
</protein>
<dbReference type="PANTHER" id="PTHR35342">
    <property type="entry name" value="TRICARBOXYLIC TRANSPORT PROTEIN"/>
    <property type="match status" value="1"/>
</dbReference>
<gene>
    <name evidence="3" type="ORF">GCM10022261_03600</name>
</gene>
<dbReference type="Proteomes" id="UP001501586">
    <property type="component" value="Unassembled WGS sequence"/>
</dbReference>
<evidence type="ECO:0000313" key="4">
    <source>
        <dbReference type="Proteomes" id="UP001501586"/>
    </source>
</evidence>
<evidence type="ECO:0000256" key="1">
    <source>
        <dbReference type="SAM" id="Phobius"/>
    </source>
</evidence>
<dbReference type="Pfam" id="PF01970">
    <property type="entry name" value="TctA"/>
    <property type="match status" value="1"/>
</dbReference>
<reference evidence="4" key="1">
    <citation type="journal article" date="2019" name="Int. J. Syst. Evol. Microbiol.">
        <title>The Global Catalogue of Microorganisms (GCM) 10K type strain sequencing project: providing services to taxonomists for standard genome sequencing and annotation.</title>
        <authorList>
            <consortium name="The Broad Institute Genomics Platform"/>
            <consortium name="The Broad Institute Genome Sequencing Center for Infectious Disease"/>
            <person name="Wu L."/>
            <person name="Ma J."/>
        </authorList>
    </citation>
    <scope>NUCLEOTIDE SEQUENCE [LARGE SCALE GENOMIC DNA]</scope>
    <source>
        <strain evidence="4">JCM 17458</strain>
    </source>
</reference>
<keyword evidence="1" id="KW-1133">Transmembrane helix</keyword>
<evidence type="ECO:0000313" key="3">
    <source>
        <dbReference type="EMBL" id="GAA4282829.1"/>
    </source>
</evidence>
<evidence type="ECO:0000259" key="2">
    <source>
        <dbReference type="Pfam" id="PF01970"/>
    </source>
</evidence>
<feature type="transmembrane region" description="Helical" evidence="1">
    <location>
        <begin position="320"/>
        <end position="343"/>
    </location>
</feature>
<organism evidence="3 4">
    <name type="scientific">Brevibacterium daeguense</name>
    <dbReference type="NCBI Taxonomy" id="909936"/>
    <lineage>
        <taxon>Bacteria</taxon>
        <taxon>Bacillati</taxon>
        <taxon>Actinomycetota</taxon>
        <taxon>Actinomycetes</taxon>
        <taxon>Micrococcales</taxon>
        <taxon>Brevibacteriaceae</taxon>
        <taxon>Brevibacterium</taxon>
    </lineage>
</organism>
<feature type="transmembrane region" description="Helical" evidence="1">
    <location>
        <begin position="468"/>
        <end position="489"/>
    </location>
</feature>
<feature type="domain" description="DUF112" evidence="2">
    <location>
        <begin position="20"/>
        <end position="440"/>
    </location>
</feature>
<feature type="transmembrane region" description="Helical" evidence="1">
    <location>
        <begin position="137"/>
        <end position="158"/>
    </location>
</feature>
<dbReference type="RefSeq" id="WP_236865028.1">
    <property type="nucleotide sequence ID" value="NZ_BAABAZ010000004.1"/>
</dbReference>
<feature type="transmembrane region" description="Helical" evidence="1">
    <location>
        <begin position="355"/>
        <end position="380"/>
    </location>
</feature>
<feature type="transmembrane region" description="Helical" evidence="1">
    <location>
        <begin position="108"/>
        <end position="131"/>
    </location>
</feature>
<dbReference type="PANTHER" id="PTHR35342:SF5">
    <property type="entry name" value="TRICARBOXYLIC TRANSPORT PROTEIN"/>
    <property type="match status" value="1"/>
</dbReference>
<accession>A0ABP8EFX9</accession>
<feature type="transmembrane region" description="Helical" evidence="1">
    <location>
        <begin position="260"/>
        <end position="283"/>
    </location>
</feature>
<feature type="transmembrane region" description="Helical" evidence="1">
    <location>
        <begin position="20"/>
        <end position="53"/>
    </location>
</feature>
<feature type="transmembrane region" description="Helical" evidence="1">
    <location>
        <begin position="170"/>
        <end position="187"/>
    </location>
</feature>
<dbReference type="InterPro" id="IPR002823">
    <property type="entry name" value="DUF112_TM"/>
</dbReference>
<keyword evidence="1" id="KW-0472">Membrane</keyword>
<name>A0ABP8EFX9_9MICO</name>
<dbReference type="EMBL" id="BAABAZ010000004">
    <property type="protein sequence ID" value="GAA4282829.1"/>
    <property type="molecule type" value="Genomic_DNA"/>
</dbReference>
<feature type="transmembrane region" description="Helical" evidence="1">
    <location>
        <begin position="392"/>
        <end position="424"/>
    </location>
</feature>
<comment type="caution">
    <text evidence="3">The sequence shown here is derived from an EMBL/GenBank/DDBJ whole genome shotgun (WGS) entry which is preliminary data.</text>
</comment>
<proteinExistence type="predicted"/>